<keyword evidence="3 4" id="KW-0067">ATP-binding</keyword>
<gene>
    <name evidence="7" type="ORF">COT50_01655</name>
</gene>
<evidence type="ECO:0000256" key="1">
    <source>
        <dbReference type="ARBA" id="ARBA00022598"/>
    </source>
</evidence>
<organism evidence="7 8">
    <name type="scientific">candidate division WWE3 bacterium CG08_land_8_20_14_0_20_41_10</name>
    <dbReference type="NCBI Taxonomy" id="1975085"/>
    <lineage>
        <taxon>Bacteria</taxon>
        <taxon>Katanobacteria</taxon>
    </lineage>
</organism>
<reference evidence="8" key="1">
    <citation type="submission" date="2017-09" db="EMBL/GenBank/DDBJ databases">
        <title>Depth-based differentiation of microbial function through sediment-hosted aquifers and enrichment of novel symbionts in the deep terrestrial subsurface.</title>
        <authorList>
            <person name="Probst A.J."/>
            <person name="Ladd B."/>
            <person name="Jarett J.K."/>
            <person name="Geller-Mcgrath D.E."/>
            <person name="Sieber C.M.K."/>
            <person name="Emerson J.B."/>
            <person name="Anantharaman K."/>
            <person name="Thomas B.C."/>
            <person name="Malmstrom R."/>
            <person name="Stieglmeier M."/>
            <person name="Klingl A."/>
            <person name="Woyke T."/>
            <person name="Ryan C.M."/>
            <person name="Banfield J.F."/>
        </authorList>
    </citation>
    <scope>NUCLEOTIDE SEQUENCE [LARGE SCALE GENOMIC DNA]</scope>
</reference>
<dbReference type="InterPro" id="IPR051538">
    <property type="entry name" value="Acyl-CoA_Synth/Transferase"/>
</dbReference>
<dbReference type="AlphaFoldDB" id="A0A2H0XC24"/>
<evidence type="ECO:0000256" key="2">
    <source>
        <dbReference type="ARBA" id="ARBA00022741"/>
    </source>
</evidence>
<dbReference type="Gene3D" id="3.30.1490.20">
    <property type="entry name" value="ATP-grasp fold, A domain"/>
    <property type="match status" value="1"/>
</dbReference>
<evidence type="ECO:0000313" key="7">
    <source>
        <dbReference type="EMBL" id="PIS22497.1"/>
    </source>
</evidence>
<feature type="domain" description="FAD-binding FR-type" evidence="6">
    <location>
        <begin position="757"/>
        <end position="853"/>
    </location>
</feature>
<dbReference type="PROSITE" id="PS51384">
    <property type="entry name" value="FAD_FR"/>
    <property type="match status" value="1"/>
</dbReference>
<dbReference type="Gene3D" id="2.40.30.10">
    <property type="entry name" value="Translation factors"/>
    <property type="match status" value="1"/>
</dbReference>
<dbReference type="SUPFAM" id="SSF51735">
    <property type="entry name" value="NAD(P)-binding Rossmann-fold domains"/>
    <property type="match status" value="1"/>
</dbReference>
<dbReference type="PANTHER" id="PTHR43334:SF1">
    <property type="entry name" value="3-HYDROXYPROPIONATE--COA LIGASE [ADP-FORMING]"/>
    <property type="match status" value="1"/>
</dbReference>
<dbReference type="Pfam" id="PF13607">
    <property type="entry name" value="Succ_CoA_lig"/>
    <property type="match status" value="2"/>
</dbReference>
<sequence>MTAQKDLKLLFNPKSVAVVGASQEPQKLGAIVLKNIVESEFTGKIYPVNPNYELVTDLKCYKSLADLPESPDLAILAIPAPVVTQILKECEHNGIKNVLVFAAGYKETGAEGEKLEKELVETANRAGINLLGPNCLGFVNNQTPINTTFGQPPKNLGNLRFITQSGAIAASLFDWCQQNELGFRQFITLGNKSVINENHVLEYFLDELEVATATSEQSWTQEKIREAFFSVDTTQAGLSTLNPIGLYLESISDGPQFLKVAQEVCKKNPMFLLKPGKTPSAVKAMSSHTGAIAQEDDILQALVEQAGITRCKTLQEFFDFAKAFSWENLPAGPGVAIISNAGGPAVVSADAISLEGLELAQLDEKTKKKLAETLPRSANIMNPVDVLGDALADRYAQAMDVLLPKPEVDCLLVLLTPQIMTQIEKTAMVVGEASKKYHKPIFCSFMGGESVLYGEGILNKYKIPSFSFPEEAISAMGAMWKYKVQRDKLNARVMSNEENAPRISSYEHERELINYDDSIIKNVINRALANKQSALDNLDANTLIKSAGIPTPPTMSPKTLEEAQKFAQAHGWPVVLKLSSPRLLHKREVGGIILGIGNEEVLNDSWHKVERKVEQLDALLKLDMGFQIQKDVSNGVEVIVGVKQDPSFGAVLLFGAGGMFAELIADKNLRLLPITLEDAKELVQKSKVYKVLKGKNEDPPYALDKLYKLILDMGKLATAVPEAKEIEINPVIININDVWAVDSKVVLRQNNPMQEGLKFNLAGTLSTTVLASKFHYFEFESEKPLNLKPGQYVNIKVAPNTMRAYSVATIGDQRHFGLLVDTRPGGPGSQFFENLKVGDVITYLGPFGAFTLKPEDGAEQLLFLATGSGISAVRCMIESTLTEHKITKPVKLYYGLTNENEIFWQEYYYNLTKKYPNFSYQICLFKPGDFWKGPRGFITQLVEKDYPNAGKCSAYMCGNKNMIADATTLLLKLGCLKERIYTERFA</sequence>
<dbReference type="PROSITE" id="PS50975">
    <property type="entry name" value="ATP_GRASP"/>
    <property type="match status" value="1"/>
</dbReference>
<dbReference type="InterPro" id="IPR008333">
    <property type="entry name" value="Cbr1-like_FAD-bd_dom"/>
</dbReference>
<feature type="domain" description="ATP-grasp" evidence="5">
    <location>
        <begin position="541"/>
        <end position="577"/>
    </location>
</feature>
<dbReference type="Pfam" id="PF00175">
    <property type="entry name" value="NAD_binding_1"/>
    <property type="match status" value="1"/>
</dbReference>
<dbReference type="InterPro" id="IPR043938">
    <property type="entry name" value="Ligase_CoA_dom"/>
</dbReference>
<evidence type="ECO:0000256" key="3">
    <source>
        <dbReference type="ARBA" id="ARBA00022840"/>
    </source>
</evidence>
<dbReference type="InterPro" id="IPR016102">
    <property type="entry name" value="Succinyl-CoA_synth-like"/>
</dbReference>
<dbReference type="Gene3D" id="3.40.50.261">
    <property type="entry name" value="Succinyl-CoA synthetase domains"/>
    <property type="match status" value="2"/>
</dbReference>
<dbReference type="InterPro" id="IPR039261">
    <property type="entry name" value="FNR_nucleotide-bd"/>
</dbReference>
<dbReference type="PANTHER" id="PTHR43334">
    <property type="entry name" value="ACETATE--COA LIGASE [ADP-FORMING]"/>
    <property type="match status" value="1"/>
</dbReference>
<dbReference type="GO" id="GO:0005524">
    <property type="term" value="F:ATP binding"/>
    <property type="evidence" value="ECO:0007669"/>
    <property type="project" value="UniProtKB-UniRule"/>
</dbReference>
<dbReference type="GO" id="GO:0043758">
    <property type="term" value="F:acetate-CoA ligase (ADP-forming) activity"/>
    <property type="evidence" value="ECO:0007669"/>
    <property type="project" value="InterPro"/>
</dbReference>
<dbReference type="Pfam" id="PF19045">
    <property type="entry name" value="Ligase_CoA_2"/>
    <property type="match status" value="1"/>
</dbReference>
<dbReference type="SUPFAM" id="SSF52343">
    <property type="entry name" value="Ferredoxin reductase-like, C-terminal NADP-linked domain"/>
    <property type="match status" value="1"/>
</dbReference>
<dbReference type="InterPro" id="IPR003781">
    <property type="entry name" value="CoA-bd"/>
</dbReference>
<name>A0A2H0XC24_UNCKA</name>
<dbReference type="GO" id="GO:0016491">
    <property type="term" value="F:oxidoreductase activity"/>
    <property type="evidence" value="ECO:0007669"/>
    <property type="project" value="InterPro"/>
</dbReference>
<proteinExistence type="predicted"/>
<dbReference type="SUPFAM" id="SSF52210">
    <property type="entry name" value="Succinyl-CoA synthetase domains"/>
    <property type="match status" value="2"/>
</dbReference>
<comment type="caution">
    <text evidence="7">The sequence shown here is derived from an EMBL/GenBank/DDBJ whole genome shotgun (WGS) entry which is preliminary data.</text>
</comment>
<dbReference type="PRINTS" id="PR00410">
    <property type="entry name" value="PHEHYDRXLASE"/>
</dbReference>
<dbReference type="SMART" id="SM00881">
    <property type="entry name" value="CoA_binding"/>
    <property type="match status" value="1"/>
</dbReference>
<dbReference type="SUPFAM" id="SSF56059">
    <property type="entry name" value="Glutathione synthetase ATP-binding domain-like"/>
    <property type="match status" value="1"/>
</dbReference>
<dbReference type="GO" id="GO:0046872">
    <property type="term" value="F:metal ion binding"/>
    <property type="evidence" value="ECO:0007669"/>
    <property type="project" value="InterPro"/>
</dbReference>
<dbReference type="InterPro" id="IPR011761">
    <property type="entry name" value="ATP-grasp"/>
</dbReference>
<dbReference type="InterPro" id="IPR017938">
    <property type="entry name" value="Riboflavin_synthase-like_b-brl"/>
</dbReference>
<dbReference type="Pfam" id="PF13380">
    <property type="entry name" value="CoA_binding_2"/>
    <property type="match status" value="1"/>
</dbReference>
<dbReference type="InterPro" id="IPR032875">
    <property type="entry name" value="Succ_CoA_lig_flav_dom"/>
</dbReference>
<evidence type="ECO:0000256" key="4">
    <source>
        <dbReference type="PROSITE-ProRule" id="PRU00409"/>
    </source>
</evidence>
<dbReference type="InterPro" id="IPR013815">
    <property type="entry name" value="ATP_grasp_subdomain_1"/>
</dbReference>
<evidence type="ECO:0000313" key="8">
    <source>
        <dbReference type="Proteomes" id="UP000231252"/>
    </source>
</evidence>
<dbReference type="Proteomes" id="UP000231252">
    <property type="component" value="Unassembled WGS sequence"/>
</dbReference>
<accession>A0A2H0XC24</accession>
<dbReference type="InterPro" id="IPR036291">
    <property type="entry name" value="NAD(P)-bd_dom_sf"/>
</dbReference>
<dbReference type="InterPro" id="IPR001433">
    <property type="entry name" value="OxRdtase_FAD/NAD-bd"/>
</dbReference>
<dbReference type="Gene3D" id="3.30.470.20">
    <property type="entry name" value="ATP-grasp fold, B domain"/>
    <property type="match status" value="1"/>
</dbReference>
<dbReference type="EMBL" id="PEYU01000029">
    <property type="protein sequence ID" value="PIS22497.1"/>
    <property type="molecule type" value="Genomic_DNA"/>
</dbReference>
<dbReference type="InterPro" id="IPR017927">
    <property type="entry name" value="FAD-bd_FR_type"/>
</dbReference>
<dbReference type="Pfam" id="PF00970">
    <property type="entry name" value="FAD_binding_6"/>
    <property type="match status" value="1"/>
</dbReference>
<keyword evidence="1" id="KW-0436">Ligase</keyword>
<evidence type="ECO:0000259" key="5">
    <source>
        <dbReference type="PROSITE" id="PS50975"/>
    </source>
</evidence>
<protein>
    <submittedName>
        <fullName evidence="7">Uncharacterized protein</fullName>
    </submittedName>
</protein>
<evidence type="ECO:0000259" key="6">
    <source>
        <dbReference type="PROSITE" id="PS51384"/>
    </source>
</evidence>
<dbReference type="Pfam" id="PF13549">
    <property type="entry name" value="ATP-grasp_5"/>
    <property type="match status" value="1"/>
</dbReference>
<dbReference type="Gene3D" id="3.40.50.80">
    <property type="entry name" value="Nucleotide-binding domain of ferredoxin-NADP reductase (FNR) module"/>
    <property type="match status" value="1"/>
</dbReference>
<dbReference type="SUPFAM" id="SSF63380">
    <property type="entry name" value="Riboflavin synthase domain-like"/>
    <property type="match status" value="1"/>
</dbReference>
<keyword evidence="2 4" id="KW-0547">Nucleotide-binding</keyword>
<dbReference type="Gene3D" id="3.40.50.720">
    <property type="entry name" value="NAD(P)-binding Rossmann-like Domain"/>
    <property type="match status" value="1"/>
</dbReference>